<evidence type="ECO:0000313" key="5">
    <source>
        <dbReference type="Proteomes" id="UP000178299"/>
    </source>
</evidence>
<evidence type="ECO:0000313" key="4">
    <source>
        <dbReference type="EMBL" id="OGF80961.1"/>
    </source>
</evidence>
<evidence type="ECO:0000259" key="3">
    <source>
        <dbReference type="Pfam" id="PF02784"/>
    </source>
</evidence>
<dbReference type="AlphaFoldDB" id="A0A1F5X066"/>
<dbReference type="Gene3D" id="3.20.20.10">
    <property type="entry name" value="Alanine racemase"/>
    <property type="match status" value="1"/>
</dbReference>
<dbReference type="InterPro" id="IPR022644">
    <property type="entry name" value="De-COase2_N"/>
</dbReference>
<dbReference type="InterPro" id="IPR009006">
    <property type="entry name" value="Ala_racemase/Decarboxylase_C"/>
</dbReference>
<dbReference type="GO" id="GO:0009089">
    <property type="term" value="P:lysine biosynthetic process via diaminopimelate"/>
    <property type="evidence" value="ECO:0007669"/>
    <property type="project" value="TreeGrafter"/>
</dbReference>
<sequence length="407" mass="46537">MTNMKNSNFYKKTAQALGTPVFIYWEKRLETNISRIKQAAEHHLANRELGIYIPYFTNSNPYLFSIVRKHGCGIAIQSTEEWHQLNAHNLADKLIASPTVLPQEELKFLLEKGVRVNLSSIDEVEWQINNFPEKNIFIRLDISVDSSQRTGIKPWEITGLRKILKKNNKALAGVHIYVGTLSTFEKIVKYTDIVLALVSREFPEIEMVNLGGGFYYNYEKTFNQHFDWDAYFAMLAKKIGTYNLSPNMKFEIEPGRDVFADVGELVLSIHHVVWNERGTICQIFTDGSYVYMPSATVRERKHQLLFLDSQFKESSDRSISGWLNGSTTLSSDFLLPVIIEVPLDVKSGHFVIVKDIGAYGATQHLEFLNRRPAAEALITDNKVQIINERGAMTDKIRSVPQKPIFIK</sequence>
<evidence type="ECO:0000256" key="2">
    <source>
        <dbReference type="ARBA" id="ARBA00022898"/>
    </source>
</evidence>
<dbReference type="InterPro" id="IPR029066">
    <property type="entry name" value="PLP-binding_barrel"/>
</dbReference>
<dbReference type="SUPFAM" id="SSF51419">
    <property type="entry name" value="PLP-binding barrel"/>
    <property type="match status" value="1"/>
</dbReference>
<keyword evidence="2" id="KW-0663">Pyridoxal phosphate</keyword>
<evidence type="ECO:0000256" key="1">
    <source>
        <dbReference type="ARBA" id="ARBA00001933"/>
    </source>
</evidence>
<comment type="cofactor">
    <cofactor evidence="1">
        <name>pyridoxal 5'-phosphate</name>
        <dbReference type="ChEBI" id="CHEBI:597326"/>
    </cofactor>
</comment>
<dbReference type="SUPFAM" id="SSF50621">
    <property type="entry name" value="Alanine racemase C-terminal domain-like"/>
    <property type="match status" value="1"/>
</dbReference>
<organism evidence="4 5">
    <name type="scientific">Candidatus Giovannonibacteria bacterium RIFCSPHIGHO2_12_44_12</name>
    <dbReference type="NCBI Taxonomy" id="1798340"/>
    <lineage>
        <taxon>Bacteria</taxon>
        <taxon>Candidatus Giovannoniibacteriota</taxon>
    </lineage>
</organism>
<dbReference type="Pfam" id="PF02784">
    <property type="entry name" value="Orn_Arg_deC_N"/>
    <property type="match status" value="1"/>
</dbReference>
<protein>
    <recommendedName>
        <fullName evidence="3">Orn/DAP/Arg decarboxylase 2 N-terminal domain-containing protein</fullName>
    </recommendedName>
</protein>
<dbReference type="PANTHER" id="PTHR43727">
    <property type="entry name" value="DIAMINOPIMELATE DECARBOXYLASE"/>
    <property type="match status" value="1"/>
</dbReference>
<gene>
    <name evidence="4" type="ORF">A2W48_00060</name>
</gene>
<proteinExistence type="predicted"/>
<dbReference type="PANTHER" id="PTHR43727:SF2">
    <property type="entry name" value="GROUP IV DECARBOXYLASE"/>
    <property type="match status" value="1"/>
</dbReference>
<dbReference type="EMBL" id="MFHS01000025">
    <property type="protein sequence ID" value="OGF80961.1"/>
    <property type="molecule type" value="Genomic_DNA"/>
</dbReference>
<dbReference type="Gene3D" id="2.40.37.10">
    <property type="entry name" value="Lyase, Ornithine Decarboxylase, Chain A, domain 1"/>
    <property type="match status" value="1"/>
</dbReference>
<feature type="domain" description="Orn/DAP/Arg decarboxylase 2 N-terminal" evidence="3">
    <location>
        <begin position="43"/>
        <end position="258"/>
    </location>
</feature>
<dbReference type="GO" id="GO:0008836">
    <property type="term" value="F:diaminopimelate decarboxylase activity"/>
    <property type="evidence" value="ECO:0007669"/>
    <property type="project" value="TreeGrafter"/>
</dbReference>
<reference evidence="4 5" key="1">
    <citation type="journal article" date="2016" name="Nat. Commun.">
        <title>Thousands of microbial genomes shed light on interconnected biogeochemical processes in an aquifer system.</title>
        <authorList>
            <person name="Anantharaman K."/>
            <person name="Brown C.T."/>
            <person name="Hug L.A."/>
            <person name="Sharon I."/>
            <person name="Castelle C.J."/>
            <person name="Probst A.J."/>
            <person name="Thomas B.C."/>
            <person name="Singh A."/>
            <person name="Wilkins M.J."/>
            <person name="Karaoz U."/>
            <person name="Brodie E.L."/>
            <person name="Williams K.H."/>
            <person name="Hubbard S.S."/>
            <person name="Banfield J.F."/>
        </authorList>
    </citation>
    <scope>NUCLEOTIDE SEQUENCE [LARGE SCALE GENOMIC DNA]</scope>
</reference>
<accession>A0A1F5X066</accession>
<dbReference type="Proteomes" id="UP000178299">
    <property type="component" value="Unassembled WGS sequence"/>
</dbReference>
<name>A0A1F5X066_9BACT</name>
<comment type="caution">
    <text evidence="4">The sequence shown here is derived from an EMBL/GenBank/DDBJ whole genome shotgun (WGS) entry which is preliminary data.</text>
</comment>